<dbReference type="InterPro" id="IPR036259">
    <property type="entry name" value="MFS_trans_sf"/>
</dbReference>
<feature type="transmembrane region" description="Helical" evidence="7">
    <location>
        <begin position="374"/>
        <end position="392"/>
    </location>
</feature>
<comment type="caution">
    <text evidence="9">The sequence shown here is derived from an EMBL/GenBank/DDBJ whole genome shotgun (WGS) entry which is preliminary data.</text>
</comment>
<keyword evidence="5 7" id="KW-1133">Transmembrane helix</keyword>
<evidence type="ECO:0000256" key="2">
    <source>
        <dbReference type="ARBA" id="ARBA00022448"/>
    </source>
</evidence>
<feature type="transmembrane region" description="Helical" evidence="7">
    <location>
        <begin position="37"/>
        <end position="54"/>
    </location>
</feature>
<feature type="transmembrane region" description="Helical" evidence="7">
    <location>
        <begin position="312"/>
        <end position="330"/>
    </location>
</feature>
<gene>
    <name evidence="9" type="ORF">C1H84_03950</name>
</gene>
<dbReference type="Proteomes" id="UP000252167">
    <property type="component" value="Unassembled WGS sequence"/>
</dbReference>
<accession>A0A365YJ82</accession>
<dbReference type="PANTHER" id="PTHR43045:SF1">
    <property type="entry name" value="SHIKIMATE TRANSPORTER"/>
    <property type="match status" value="1"/>
</dbReference>
<keyword evidence="2" id="KW-0813">Transport</keyword>
<dbReference type="PANTHER" id="PTHR43045">
    <property type="entry name" value="SHIKIMATE TRANSPORTER"/>
    <property type="match status" value="1"/>
</dbReference>
<dbReference type="CDD" id="cd17369">
    <property type="entry name" value="MFS_ShiA_like"/>
    <property type="match status" value="1"/>
</dbReference>
<feature type="transmembrane region" description="Helical" evidence="7">
    <location>
        <begin position="404"/>
        <end position="423"/>
    </location>
</feature>
<dbReference type="Gene3D" id="1.20.1250.20">
    <property type="entry name" value="MFS general substrate transporter like domains"/>
    <property type="match status" value="1"/>
</dbReference>
<evidence type="ECO:0000256" key="4">
    <source>
        <dbReference type="ARBA" id="ARBA00022692"/>
    </source>
</evidence>
<name>A0A365YJ82_9MICC</name>
<dbReference type="InterPro" id="IPR011701">
    <property type="entry name" value="MFS"/>
</dbReference>
<reference evidence="9 10" key="1">
    <citation type="submission" date="2018-01" db="EMBL/GenBank/DDBJ databases">
        <title>Glutamicibacter soli strain NHPC-3 Whole genome sequence and assembly.</title>
        <authorList>
            <person name="Choudhury P."/>
            <person name="Gupta D."/>
            <person name="Sengupta K."/>
            <person name="Jawed A."/>
            <person name="Sultana N."/>
            <person name="Saha P."/>
        </authorList>
    </citation>
    <scope>NUCLEOTIDE SEQUENCE [LARGE SCALE GENOMIC DNA]</scope>
    <source>
        <strain evidence="9 10">NHPC-3</strain>
    </source>
</reference>
<dbReference type="SUPFAM" id="SSF103473">
    <property type="entry name" value="MFS general substrate transporter"/>
    <property type="match status" value="1"/>
</dbReference>
<dbReference type="AlphaFoldDB" id="A0A365YJ82"/>
<evidence type="ECO:0000256" key="1">
    <source>
        <dbReference type="ARBA" id="ARBA00004651"/>
    </source>
</evidence>
<feature type="transmembrane region" description="Helical" evidence="7">
    <location>
        <begin position="336"/>
        <end position="353"/>
    </location>
</feature>
<proteinExistence type="predicted"/>
<feature type="transmembrane region" description="Helical" evidence="7">
    <location>
        <begin position="94"/>
        <end position="112"/>
    </location>
</feature>
<feature type="transmembrane region" description="Helical" evidence="7">
    <location>
        <begin position="250"/>
        <end position="270"/>
    </location>
</feature>
<feature type="transmembrane region" description="Helical" evidence="7">
    <location>
        <begin position="195"/>
        <end position="212"/>
    </location>
</feature>
<dbReference type="InterPro" id="IPR005828">
    <property type="entry name" value="MFS_sugar_transport-like"/>
</dbReference>
<feature type="transmembrane region" description="Helical" evidence="7">
    <location>
        <begin position="282"/>
        <end position="300"/>
    </location>
</feature>
<evidence type="ECO:0000259" key="8">
    <source>
        <dbReference type="PROSITE" id="PS50850"/>
    </source>
</evidence>
<dbReference type="InterPro" id="IPR020846">
    <property type="entry name" value="MFS_dom"/>
</dbReference>
<protein>
    <submittedName>
        <fullName evidence="9">MFS transporter</fullName>
    </submittedName>
</protein>
<keyword evidence="6 7" id="KW-0472">Membrane</keyword>
<dbReference type="EMBL" id="POAF01000002">
    <property type="protein sequence ID" value="RBM02599.1"/>
    <property type="molecule type" value="Genomic_DNA"/>
</dbReference>
<sequence length="453" mass="48625">MRSATSSPDALQAPARPQARRAAVSGFLGSALEYYDFFIYGSAAALVFSHVFFPEGGANSVLLSISTLGVAYVARPLGAVLWGHLGDRFGRRNTLMACLLLMGISTLAIGLLPTYEQIGIFAPILLVVLRLFQGLSAGGESPGAASLSMEHAPERRRSFFASFTMSGVMFGIVLATVVFIPIASMPDEQMLSWGWRIPFLASVVLTVLAFFIRRHLDEPEAFTEAKENNEVVKVPILELFARHWTSVVRVMLSSTFAMINTIVNVFALAYAVEHNGIERTTMLAAIAAANLAAVFTQPIYGMLADKIGRKPVFIGGALGAGAMVFMFFNAISTGNVAVIFVSAIILIGVFYAAPNSTYMAGFPEQFPASVRYSGMAIGLMLGLLVSGFTPAIGTLMTSGDTANWMPVAWMCMGFATLSAIAFATGPETYRTPTAELGLTKLQVQALREMQEKK</sequence>
<dbReference type="Pfam" id="PF00083">
    <property type="entry name" value="Sugar_tr"/>
    <property type="match status" value="1"/>
</dbReference>
<feature type="transmembrane region" description="Helical" evidence="7">
    <location>
        <begin position="60"/>
        <end position="82"/>
    </location>
</feature>
<comment type="subcellular location">
    <subcellularLocation>
        <location evidence="1">Cell membrane</location>
        <topology evidence="1">Multi-pass membrane protein</topology>
    </subcellularLocation>
</comment>
<dbReference type="Pfam" id="PF07690">
    <property type="entry name" value="MFS_1"/>
    <property type="match status" value="1"/>
</dbReference>
<feature type="domain" description="Major facilitator superfamily (MFS) profile" evidence="8">
    <location>
        <begin position="22"/>
        <end position="430"/>
    </location>
</feature>
<dbReference type="GO" id="GO:0005886">
    <property type="term" value="C:plasma membrane"/>
    <property type="evidence" value="ECO:0007669"/>
    <property type="project" value="UniProtKB-SubCell"/>
</dbReference>
<dbReference type="RefSeq" id="WP_047121127.1">
    <property type="nucleotide sequence ID" value="NZ_CM125969.1"/>
</dbReference>
<keyword evidence="10" id="KW-1185">Reference proteome</keyword>
<keyword evidence="4 7" id="KW-0812">Transmembrane</keyword>
<dbReference type="PROSITE" id="PS00217">
    <property type="entry name" value="SUGAR_TRANSPORT_2"/>
    <property type="match status" value="1"/>
</dbReference>
<dbReference type="GO" id="GO:0022857">
    <property type="term" value="F:transmembrane transporter activity"/>
    <property type="evidence" value="ECO:0007669"/>
    <property type="project" value="InterPro"/>
</dbReference>
<dbReference type="PROSITE" id="PS50850">
    <property type="entry name" value="MFS"/>
    <property type="match status" value="1"/>
</dbReference>
<organism evidence="9 10">
    <name type="scientific">Glutamicibacter soli</name>
    <dbReference type="NCBI Taxonomy" id="453836"/>
    <lineage>
        <taxon>Bacteria</taxon>
        <taxon>Bacillati</taxon>
        <taxon>Actinomycetota</taxon>
        <taxon>Actinomycetes</taxon>
        <taxon>Micrococcales</taxon>
        <taxon>Micrococcaceae</taxon>
        <taxon>Glutamicibacter</taxon>
    </lineage>
</organism>
<evidence type="ECO:0000313" key="10">
    <source>
        <dbReference type="Proteomes" id="UP000252167"/>
    </source>
</evidence>
<evidence type="ECO:0000313" key="9">
    <source>
        <dbReference type="EMBL" id="RBM02599.1"/>
    </source>
</evidence>
<dbReference type="InterPro" id="IPR005829">
    <property type="entry name" value="Sugar_transporter_CS"/>
</dbReference>
<evidence type="ECO:0000256" key="3">
    <source>
        <dbReference type="ARBA" id="ARBA00022475"/>
    </source>
</evidence>
<evidence type="ECO:0000256" key="5">
    <source>
        <dbReference type="ARBA" id="ARBA00022989"/>
    </source>
</evidence>
<keyword evidence="3" id="KW-1003">Cell membrane</keyword>
<evidence type="ECO:0000256" key="6">
    <source>
        <dbReference type="ARBA" id="ARBA00023136"/>
    </source>
</evidence>
<feature type="transmembrane region" description="Helical" evidence="7">
    <location>
        <begin position="159"/>
        <end position="183"/>
    </location>
</feature>
<evidence type="ECO:0000256" key="7">
    <source>
        <dbReference type="SAM" id="Phobius"/>
    </source>
</evidence>